<comment type="caution">
    <text evidence="3">The sequence shown here is derived from an EMBL/GenBank/DDBJ whole genome shotgun (WGS) entry which is preliminary data.</text>
</comment>
<sequence length="488" mass="51136">MNKMLRQLFVAVIVLFTILGLSSSIITAIRANELNSDPRNTRALYHEYGTQRGFILASDGTIMAKSDATNDAFKFQRSYPNGMLYAPVTGYFSISQRADRGIEASRNSLLSGESDSLFWQRIKSVLTGSDTKGATIETSINSKLQNVAYQALGSQSGAAVAIEVKTGRILAMVSTPSYDPNELTSHNGKTLNENYARLTQSASSPMVNNVTSQLFPPGSTFKTVVAAAALESGKYDTSTEIPAGASYTLPGTVTQLTNVEWQANGTNGKITLEDALAYSSNTAFAQLGVTLGQDAIAKQATKLGFGSSIVVDGTSSTGTPMKATASVFPSSMTEDKLALASIGQGDVTETPLQNAMIAAAIANGGKLMHPTLVDRVRASDLSMLSETKSSVMSTAFSSSTASKLTTMMKSVVTKDSPSLAPDGISVAAKTGTAQIGVGNSSIDGWVMGFAPADDPKIAVAVVVHNTTGYGVEAAGPVFRSMIQEAMQQ</sequence>
<dbReference type="Pfam" id="PF00905">
    <property type="entry name" value="Transpeptidase"/>
    <property type="match status" value="1"/>
</dbReference>
<dbReference type="GO" id="GO:0008658">
    <property type="term" value="F:penicillin binding"/>
    <property type="evidence" value="ECO:0007669"/>
    <property type="project" value="InterPro"/>
</dbReference>
<dbReference type="InterPro" id="IPR054120">
    <property type="entry name" value="PBPA_dimer"/>
</dbReference>
<evidence type="ECO:0000313" key="4">
    <source>
        <dbReference type="Proteomes" id="UP000029060"/>
    </source>
</evidence>
<dbReference type="eggNOG" id="COG0768">
    <property type="taxonomic scope" value="Bacteria"/>
</dbReference>
<dbReference type="SUPFAM" id="SSF56601">
    <property type="entry name" value="beta-lactamase/transpeptidase-like"/>
    <property type="match status" value="1"/>
</dbReference>
<dbReference type="EC" id="2.4.1.129" evidence="3"/>
<dbReference type="InterPro" id="IPR050515">
    <property type="entry name" value="Beta-lactam/transpept"/>
</dbReference>
<protein>
    <submittedName>
        <fullName evidence="3">Penicillin-binding protein</fullName>
        <ecNumber evidence="3">2.4.1.129</ecNumber>
    </submittedName>
</protein>
<dbReference type="Gene3D" id="3.40.710.10">
    <property type="entry name" value="DD-peptidase/beta-lactamase superfamily"/>
    <property type="match status" value="1"/>
</dbReference>
<accession>A0A087BD55</accession>
<dbReference type="GO" id="GO:0016757">
    <property type="term" value="F:glycosyltransferase activity"/>
    <property type="evidence" value="ECO:0007669"/>
    <property type="project" value="UniProtKB-KW"/>
</dbReference>
<keyword evidence="4" id="KW-1185">Reference proteome</keyword>
<proteinExistence type="predicted"/>
<organism evidence="3 4">
    <name type="scientific">Bifidobacterium merycicum</name>
    <dbReference type="NCBI Taxonomy" id="78345"/>
    <lineage>
        <taxon>Bacteria</taxon>
        <taxon>Bacillati</taxon>
        <taxon>Actinomycetota</taxon>
        <taxon>Actinomycetes</taxon>
        <taxon>Bifidobacteriales</taxon>
        <taxon>Bifidobacteriaceae</taxon>
        <taxon>Bifidobacterium</taxon>
    </lineage>
</organism>
<feature type="domain" description="Penicillin-binding protein transpeptidase" evidence="1">
    <location>
        <begin position="157"/>
        <end position="482"/>
    </location>
</feature>
<dbReference type="AlphaFoldDB" id="A0A087BD55"/>
<dbReference type="Pfam" id="PF21922">
    <property type="entry name" value="PBP_dimer_2"/>
    <property type="match status" value="1"/>
</dbReference>
<dbReference type="GO" id="GO:0071972">
    <property type="term" value="F:peptidoglycan L,D-transpeptidase activity"/>
    <property type="evidence" value="ECO:0007669"/>
    <property type="project" value="TreeGrafter"/>
</dbReference>
<evidence type="ECO:0000313" key="3">
    <source>
        <dbReference type="EMBL" id="KFI68955.1"/>
    </source>
</evidence>
<feature type="domain" description="Penicillin binding protein A dimerisation" evidence="2">
    <location>
        <begin position="52"/>
        <end position="136"/>
    </location>
</feature>
<dbReference type="OrthoDB" id="9766847at2"/>
<name>A0A087BD55_9BIFI</name>
<dbReference type="InterPro" id="IPR001460">
    <property type="entry name" value="PCN-bd_Tpept"/>
</dbReference>
<dbReference type="GO" id="GO:0005886">
    <property type="term" value="C:plasma membrane"/>
    <property type="evidence" value="ECO:0007669"/>
    <property type="project" value="TreeGrafter"/>
</dbReference>
<dbReference type="GO" id="GO:0071555">
    <property type="term" value="P:cell wall organization"/>
    <property type="evidence" value="ECO:0007669"/>
    <property type="project" value="TreeGrafter"/>
</dbReference>
<evidence type="ECO:0000259" key="1">
    <source>
        <dbReference type="Pfam" id="PF00905"/>
    </source>
</evidence>
<gene>
    <name evidence="3" type="ORF">BMERY_0436</name>
</gene>
<reference evidence="3 4" key="1">
    <citation type="submission" date="2014-03" db="EMBL/GenBank/DDBJ databases">
        <title>Genomics of Bifidobacteria.</title>
        <authorList>
            <person name="Ventura M."/>
            <person name="Milani C."/>
            <person name="Lugli G.A."/>
        </authorList>
    </citation>
    <scope>NUCLEOTIDE SEQUENCE [LARGE SCALE GENOMIC DNA]</scope>
    <source>
        <strain evidence="3 4">LMG 11341</strain>
    </source>
</reference>
<keyword evidence="3" id="KW-0328">Glycosyltransferase</keyword>
<dbReference type="PANTHER" id="PTHR30627:SF24">
    <property type="entry name" value="PENICILLIN-BINDING PROTEIN 4B"/>
    <property type="match status" value="1"/>
</dbReference>
<dbReference type="STRING" id="78345.BMERY_0436"/>
<dbReference type="RefSeq" id="WP_033522474.1">
    <property type="nucleotide sequence ID" value="NZ_CADAXU010000005.1"/>
</dbReference>
<dbReference type="EMBL" id="JGZC01000010">
    <property type="protein sequence ID" value="KFI68955.1"/>
    <property type="molecule type" value="Genomic_DNA"/>
</dbReference>
<dbReference type="Gene3D" id="3.90.1310.10">
    <property type="entry name" value="Penicillin-binding protein 2a (Domain 2)"/>
    <property type="match status" value="1"/>
</dbReference>
<dbReference type="Proteomes" id="UP000029060">
    <property type="component" value="Unassembled WGS sequence"/>
</dbReference>
<keyword evidence="3" id="KW-0808">Transferase</keyword>
<dbReference type="PANTHER" id="PTHR30627">
    <property type="entry name" value="PEPTIDOGLYCAN D,D-TRANSPEPTIDASE"/>
    <property type="match status" value="1"/>
</dbReference>
<dbReference type="InterPro" id="IPR036138">
    <property type="entry name" value="PBP_dimer_sf"/>
</dbReference>
<dbReference type="SUPFAM" id="SSF56519">
    <property type="entry name" value="Penicillin binding protein dimerisation domain"/>
    <property type="match status" value="1"/>
</dbReference>
<evidence type="ECO:0000259" key="2">
    <source>
        <dbReference type="Pfam" id="PF21922"/>
    </source>
</evidence>
<dbReference type="InterPro" id="IPR012338">
    <property type="entry name" value="Beta-lactam/transpept-like"/>
</dbReference>